<comment type="caution">
    <text evidence="1">The sequence shown here is derived from an EMBL/GenBank/DDBJ whole genome shotgun (WGS) entry which is preliminary data.</text>
</comment>
<name>A0ACB8BKN1_9AGAM</name>
<accession>A0ACB8BKN1</accession>
<sequence length="191" mass="20631">MDSPWDDDPQATYAREADWAKISNEFTNSGYREGIVAGKESALQEGFDSGFADVGVPLGRELGLLRGTVSAILSLLSSQPPADIPFTAIDEARDIATSLGNIRFTDIAPRDVEAEQHAREHMDSDDPALDGSEELVEKRKMEGLEDMLEKLTAGAGGISAQGRPTKEDVVRLKERLGALSRDLGLFIQTVG</sequence>
<evidence type="ECO:0000313" key="2">
    <source>
        <dbReference type="Proteomes" id="UP000790709"/>
    </source>
</evidence>
<gene>
    <name evidence="1" type="ORF">BV22DRAFT_1008929</name>
</gene>
<proteinExistence type="predicted"/>
<reference evidence="1" key="1">
    <citation type="journal article" date="2021" name="New Phytol.">
        <title>Evolutionary innovations through gain and loss of genes in the ectomycorrhizal Boletales.</title>
        <authorList>
            <person name="Wu G."/>
            <person name="Miyauchi S."/>
            <person name="Morin E."/>
            <person name="Kuo A."/>
            <person name="Drula E."/>
            <person name="Varga T."/>
            <person name="Kohler A."/>
            <person name="Feng B."/>
            <person name="Cao Y."/>
            <person name="Lipzen A."/>
            <person name="Daum C."/>
            <person name="Hundley H."/>
            <person name="Pangilinan J."/>
            <person name="Johnson J."/>
            <person name="Barry K."/>
            <person name="LaButti K."/>
            <person name="Ng V."/>
            <person name="Ahrendt S."/>
            <person name="Min B."/>
            <person name="Choi I.G."/>
            <person name="Park H."/>
            <person name="Plett J.M."/>
            <person name="Magnuson J."/>
            <person name="Spatafora J.W."/>
            <person name="Nagy L.G."/>
            <person name="Henrissat B."/>
            <person name="Grigoriev I.V."/>
            <person name="Yang Z.L."/>
            <person name="Xu J."/>
            <person name="Martin F.M."/>
        </authorList>
    </citation>
    <scope>NUCLEOTIDE SEQUENCE</scope>
    <source>
        <strain evidence="1">KUC20120723A-06</strain>
    </source>
</reference>
<dbReference type="Proteomes" id="UP000790709">
    <property type="component" value="Unassembled WGS sequence"/>
</dbReference>
<evidence type="ECO:0000313" key="1">
    <source>
        <dbReference type="EMBL" id="KAH7926451.1"/>
    </source>
</evidence>
<protein>
    <submittedName>
        <fullName evidence="1">Uncharacterized protein</fullName>
    </submittedName>
</protein>
<organism evidence="1 2">
    <name type="scientific">Leucogyrophana mollusca</name>
    <dbReference type="NCBI Taxonomy" id="85980"/>
    <lineage>
        <taxon>Eukaryota</taxon>
        <taxon>Fungi</taxon>
        <taxon>Dikarya</taxon>
        <taxon>Basidiomycota</taxon>
        <taxon>Agaricomycotina</taxon>
        <taxon>Agaricomycetes</taxon>
        <taxon>Agaricomycetidae</taxon>
        <taxon>Boletales</taxon>
        <taxon>Boletales incertae sedis</taxon>
        <taxon>Leucogyrophana</taxon>
    </lineage>
</organism>
<keyword evidence="2" id="KW-1185">Reference proteome</keyword>
<dbReference type="EMBL" id="MU266382">
    <property type="protein sequence ID" value="KAH7926451.1"/>
    <property type="molecule type" value="Genomic_DNA"/>
</dbReference>